<comment type="subcellular location">
    <subcellularLocation>
        <location evidence="6">Membrane</location>
        <topology evidence="6">Lipid-anchor</topology>
    </subcellularLocation>
</comment>
<evidence type="ECO:0000256" key="2">
    <source>
        <dbReference type="ARBA" id="ARBA00022741"/>
    </source>
</evidence>
<dbReference type="PROSITE" id="PS51421">
    <property type="entry name" value="RAS"/>
    <property type="match status" value="1"/>
</dbReference>
<dbReference type="SMART" id="SM00174">
    <property type="entry name" value="RHO"/>
    <property type="match status" value="1"/>
</dbReference>
<dbReference type="InterPro" id="IPR005225">
    <property type="entry name" value="Small_GTP-bd"/>
</dbReference>
<proteinExistence type="inferred from homology"/>
<dbReference type="InterPro" id="IPR030697">
    <property type="entry name" value="Rab29/Rab38/Rab32"/>
</dbReference>
<comment type="similarity">
    <text evidence="1 6">Belongs to the small GTPase superfamily. Rab family.</text>
</comment>
<evidence type="ECO:0000313" key="7">
    <source>
        <dbReference type="EMBL" id="JAT21972.1"/>
    </source>
</evidence>
<dbReference type="GO" id="GO:0008333">
    <property type="term" value="P:endosome to lysosome transport"/>
    <property type="evidence" value="ECO:0007669"/>
    <property type="project" value="TreeGrafter"/>
</dbReference>
<accession>A0A1B6LE46</accession>
<dbReference type="SMART" id="SM00176">
    <property type="entry name" value="RAN"/>
    <property type="match status" value="1"/>
</dbReference>
<dbReference type="SMART" id="SM00175">
    <property type="entry name" value="RAB"/>
    <property type="match status" value="1"/>
</dbReference>
<dbReference type="GO" id="GO:0045335">
    <property type="term" value="C:phagocytic vesicle"/>
    <property type="evidence" value="ECO:0007669"/>
    <property type="project" value="TreeGrafter"/>
</dbReference>
<dbReference type="EMBL" id="GEBQ01018005">
    <property type="protein sequence ID" value="JAT21972.1"/>
    <property type="molecule type" value="Transcribed_RNA"/>
</dbReference>
<dbReference type="GO" id="GO:0003924">
    <property type="term" value="F:GTPase activity"/>
    <property type="evidence" value="ECO:0007669"/>
    <property type="project" value="UniProtKB-UniRule"/>
</dbReference>
<name>A0A1B6LE46_9HEMI</name>
<keyword evidence="3 6" id="KW-0342">GTP-binding</keyword>
<evidence type="ECO:0000256" key="3">
    <source>
        <dbReference type="ARBA" id="ARBA00023134"/>
    </source>
</evidence>
<evidence type="ECO:0000256" key="1">
    <source>
        <dbReference type="ARBA" id="ARBA00006270"/>
    </source>
</evidence>
<gene>
    <name evidence="7" type="ORF">g.12962</name>
</gene>
<protein>
    <recommendedName>
        <fullName evidence="6">Ras-related protein Rab</fullName>
    </recommendedName>
</protein>
<dbReference type="PRINTS" id="PR00449">
    <property type="entry name" value="RASTRNSFRMNG"/>
</dbReference>
<dbReference type="GO" id="GO:0005764">
    <property type="term" value="C:lysosome"/>
    <property type="evidence" value="ECO:0007669"/>
    <property type="project" value="TreeGrafter"/>
</dbReference>
<dbReference type="NCBIfam" id="TIGR00231">
    <property type="entry name" value="small_GTP"/>
    <property type="match status" value="1"/>
</dbReference>
<keyword evidence="6" id="KW-0472">Membrane</keyword>
<dbReference type="GO" id="GO:0016020">
    <property type="term" value="C:membrane"/>
    <property type="evidence" value="ECO:0007669"/>
    <property type="project" value="UniProtKB-SubCell"/>
</dbReference>
<keyword evidence="2 6" id="KW-0547">Nucleotide-binding</keyword>
<dbReference type="GO" id="GO:0005802">
    <property type="term" value="C:trans-Golgi network"/>
    <property type="evidence" value="ECO:0007669"/>
    <property type="project" value="UniProtKB-UniRule"/>
</dbReference>
<dbReference type="InterPro" id="IPR027417">
    <property type="entry name" value="P-loop_NTPase"/>
</dbReference>
<keyword evidence="5 6" id="KW-0636">Prenylation</keyword>
<dbReference type="CDD" id="cd04107">
    <property type="entry name" value="Rab32_Rab38"/>
    <property type="match status" value="1"/>
</dbReference>
<dbReference type="FunFam" id="3.40.50.300:FF:002133">
    <property type="entry name" value="Ras family protein"/>
    <property type="match status" value="1"/>
</dbReference>
<dbReference type="AlphaFoldDB" id="A0A1B6LE46"/>
<keyword evidence="4 6" id="KW-0449">Lipoprotein</keyword>
<evidence type="ECO:0000256" key="6">
    <source>
        <dbReference type="RuleBase" id="RU367128"/>
    </source>
</evidence>
<dbReference type="Pfam" id="PF00071">
    <property type="entry name" value="Ras"/>
    <property type="match status" value="1"/>
</dbReference>
<dbReference type="PANTHER" id="PTHR47981:SF39">
    <property type="entry name" value="RAS-RELATED PROTEIN RAB"/>
    <property type="match status" value="1"/>
</dbReference>
<evidence type="ECO:0000256" key="4">
    <source>
        <dbReference type="ARBA" id="ARBA00023288"/>
    </source>
</evidence>
<dbReference type="InterPro" id="IPR001806">
    <property type="entry name" value="Small_GTPase"/>
</dbReference>
<dbReference type="Gene3D" id="3.40.50.300">
    <property type="entry name" value="P-loop containing nucleotide triphosphate hydrolases"/>
    <property type="match status" value="1"/>
</dbReference>
<dbReference type="SUPFAM" id="SSF52540">
    <property type="entry name" value="P-loop containing nucleoside triphosphate hydrolases"/>
    <property type="match status" value="1"/>
</dbReference>
<sequence length="226" mass="25825">MNGRLKKAAEVNHNVMTNGRDFTKDVQFKFLIIGDFGVGKTAIVRRYVDGRFSSKYKITIGADFALKHISWDEDTRINLQLWDIAGNERFGYMTRVYYKYAVAAVVVFDITRSTTMQSVSKWLHDLREKVTLSDGTAVPVVLLANKCDVPDCSVPTDYINKLCKEYRIDAWFVTSAKDNFNIEQAFNFLVGRSLEVINSEPAKEGIVLGDKHIFDKNVYQKQHCCK</sequence>
<dbReference type="GO" id="GO:0005525">
    <property type="term" value="F:GTP binding"/>
    <property type="evidence" value="ECO:0007669"/>
    <property type="project" value="UniProtKB-UniRule"/>
</dbReference>
<dbReference type="SMART" id="SM00173">
    <property type="entry name" value="RAS"/>
    <property type="match status" value="1"/>
</dbReference>
<dbReference type="PROSITE" id="PS51419">
    <property type="entry name" value="RAB"/>
    <property type="match status" value="1"/>
</dbReference>
<comment type="function">
    <text evidence="6">The small GTPases Rab are key regulators in vesicle trafficking.</text>
</comment>
<organism evidence="7">
    <name type="scientific">Graphocephala atropunctata</name>
    <dbReference type="NCBI Taxonomy" id="36148"/>
    <lineage>
        <taxon>Eukaryota</taxon>
        <taxon>Metazoa</taxon>
        <taxon>Ecdysozoa</taxon>
        <taxon>Arthropoda</taxon>
        <taxon>Hexapoda</taxon>
        <taxon>Insecta</taxon>
        <taxon>Pterygota</taxon>
        <taxon>Neoptera</taxon>
        <taxon>Paraneoptera</taxon>
        <taxon>Hemiptera</taxon>
        <taxon>Auchenorrhyncha</taxon>
        <taxon>Membracoidea</taxon>
        <taxon>Cicadellidae</taxon>
        <taxon>Cicadellinae</taxon>
        <taxon>Cicadellini</taxon>
        <taxon>Graphocephala</taxon>
    </lineage>
</organism>
<dbReference type="GO" id="GO:0005770">
    <property type="term" value="C:late endosome"/>
    <property type="evidence" value="ECO:0007669"/>
    <property type="project" value="TreeGrafter"/>
</dbReference>
<reference evidence="7" key="1">
    <citation type="submission" date="2015-11" db="EMBL/GenBank/DDBJ databases">
        <title>De novo transcriptome assembly of four potential Pierce s Disease insect vectors from Arizona vineyards.</title>
        <authorList>
            <person name="Tassone E.E."/>
        </authorList>
    </citation>
    <scope>NUCLEOTIDE SEQUENCE</scope>
</reference>
<evidence type="ECO:0000256" key="5">
    <source>
        <dbReference type="ARBA" id="ARBA00023289"/>
    </source>
</evidence>
<dbReference type="GO" id="GO:0090385">
    <property type="term" value="P:phagosome-lysosome fusion"/>
    <property type="evidence" value="ECO:0007669"/>
    <property type="project" value="TreeGrafter"/>
</dbReference>
<dbReference type="PANTHER" id="PTHR47981">
    <property type="entry name" value="RAB FAMILY"/>
    <property type="match status" value="1"/>
</dbReference>